<keyword evidence="2" id="KW-1185">Reference proteome</keyword>
<dbReference type="Proteomes" id="UP000196573">
    <property type="component" value="Unassembled WGS sequence"/>
</dbReference>
<dbReference type="RefSeq" id="WP_087109272.1">
    <property type="nucleotide sequence ID" value="NZ_CBCSCN010000002.1"/>
</dbReference>
<gene>
    <name evidence="1" type="ORF">EHSB41UT_01939</name>
</gene>
<dbReference type="OrthoDB" id="6107001at2"/>
<accession>A0A1X7AIN9</accession>
<dbReference type="EMBL" id="FWPT01000004">
    <property type="protein sequence ID" value="SMA45517.1"/>
    <property type="molecule type" value="Genomic_DNA"/>
</dbReference>
<sequence length="181" mass="21347">MSTSWGEWFLESISSLEKRLNYILEMKRVRELWLQGELYLLSSDEQNLDLNRRGIIPGGEVDLIGQHPRMIAELKICGSGYYPKTLCGFHISNELAAKDEFTFEDMRSHHSTEGSVFKDFCRLYDADDSYEKYMIIVIPKLCRRDTLGQILEQTIFPGLEFHRHHEYFDIRVFQLPNRSKF</sequence>
<reference evidence="1 2" key="1">
    <citation type="submission" date="2017-03" db="EMBL/GenBank/DDBJ databases">
        <authorList>
            <person name="Afonso C.L."/>
            <person name="Miller P.J."/>
            <person name="Scott M.A."/>
            <person name="Spackman E."/>
            <person name="Goraichik I."/>
            <person name="Dimitrov K.M."/>
            <person name="Suarez D.L."/>
            <person name="Swayne D.E."/>
        </authorList>
    </citation>
    <scope>NUCLEOTIDE SEQUENCE [LARGE SCALE GENOMIC DNA]</scope>
    <source>
        <strain evidence="1">SB41UT1</strain>
    </source>
</reference>
<name>A0A1X7AIN9_9GAMM</name>
<proteinExistence type="predicted"/>
<protein>
    <submittedName>
        <fullName evidence="1">Uncharacterized protein</fullName>
    </submittedName>
</protein>
<evidence type="ECO:0000313" key="2">
    <source>
        <dbReference type="Proteomes" id="UP000196573"/>
    </source>
</evidence>
<evidence type="ECO:0000313" key="1">
    <source>
        <dbReference type="EMBL" id="SMA45517.1"/>
    </source>
</evidence>
<dbReference type="AlphaFoldDB" id="A0A1X7AIN9"/>
<organism evidence="1 2">
    <name type="scientific">Parendozoicomonas haliclonae</name>
    <dbReference type="NCBI Taxonomy" id="1960125"/>
    <lineage>
        <taxon>Bacteria</taxon>
        <taxon>Pseudomonadati</taxon>
        <taxon>Pseudomonadota</taxon>
        <taxon>Gammaproteobacteria</taxon>
        <taxon>Oceanospirillales</taxon>
        <taxon>Endozoicomonadaceae</taxon>
        <taxon>Parendozoicomonas</taxon>
    </lineage>
</organism>